<dbReference type="FunFam" id="3.30.420.40:FF:000058">
    <property type="entry name" value="Putative actin-related protein 5"/>
    <property type="match status" value="1"/>
</dbReference>
<dbReference type="Proteomes" id="UP000027195">
    <property type="component" value="Unassembled WGS sequence"/>
</dbReference>
<dbReference type="InParanoid" id="A0A067MUQ4"/>
<dbReference type="Pfam" id="PF00022">
    <property type="entry name" value="Actin"/>
    <property type="match status" value="1"/>
</dbReference>
<dbReference type="Gene3D" id="3.30.420.40">
    <property type="match status" value="2"/>
</dbReference>
<evidence type="ECO:0000256" key="4">
    <source>
        <dbReference type="ARBA" id="ARBA00022741"/>
    </source>
</evidence>
<dbReference type="FunFam" id="3.30.420.40:FF:000029">
    <property type="entry name" value="Actin-related protein 3"/>
    <property type="match status" value="1"/>
</dbReference>
<dbReference type="GO" id="GO:0005885">
    <property type="term" value="C:Arp2/3 protein complex"/>
    <property type="evidence" value="ECO:0007669"/>
    <property type="project" value="UniProtKB-ARBA"/>
</dbReference>
<evidence type="ECO:0000256" key="9">
    <source>
        <dbReference type="ARBA" id="ARBA00031901"/>
    </source>
</evidence>
<keyword evidence="4" id="KW-0547">Nucleotide-binding</keyword>
<dbReference type="EMBL" id="KL198019">
    <property type="protein sequence ID" value="KDQ19309.1"/>
    <property type="molecule type" value="Genomic_DNA"/>
</dbReference>
<evidence type="ECO:0000256" key="2">
    <source>
        <dbReference type="ARBA" id="ARBA00006681"/>
    </source>
</evidence>
<sequence>MALLAPIIMDNGTGFSKIGFAGNSDPSFVFPTAIATRESASASTRAAQPSGRGPPIPSKSSHLASKRGIEDLDFHIGDEAMANSKTYGIHYPIRHGMIDNWDHMERYWEQSIFKYLRAEPEDHYFLLTEPPLNPPENRENTAEIFFESFNIQGLYIAVQAVLALAASWSSNKVVDRTLTGTVVDSGDGVTHVIPCAEGYVIGSAIKHIPIAGRDITSFVQTLLRERGETTVIPPEDQLKIAQKVKEDYSYVCQDIVREFRKYDVDPLNYFKRMEGEHSVTGRKYTIDVGYERFLAPEIFFNPEIASSDFLTPLPEVVDNVIQQSPIDVRRGLYKNIVLSGGSTMFEHFGQRLKRDLKQIVDRRIEASEVSSGALMRSTGVEVNVISHKRQRYAVWFGGSLLASLPDFYQHCHTKADYEEVGPSICRRYAIFGSVN</sequence>
<proteinExistence type="inferred from homology"/>
<protein>
    <recommendedName>
        <fullName evidence="8">Actin-related protein 3</fullName>
    </recommendedName>
    <alternativeName>
        <fullName evidence="9">Actin-like protein 3</fullName>
    </alternativeName>
</protein>
<evidence type="ECO:0000256" key="1">
    <source>
        <dbReference type="ARBA" id="ARBA00004245"/>
    </source>
</evidence>
<organism evidence="11 12">
    <name type="scientific">Botryobasidium botryosum (strain FD-172 SS1)</name>
    <dbReference type="NCBI Taxonomy" id="930990"/>
    <lineage>
        <taxon>Eukaryota</taxon>
        <taxon>Fungi</taxon>
        <taxon>Dikarya</taxon>
        <taxon>Basidiomycota</taxon>
        <taxon>Agaricomycotina</taxon>
        <taxon>Agaricomycetes</taxon>
        <taxon>Cantharellales</taxon>
        <taxon>Botryobasidiaceae</taxon>
        <taxon>Botryobasidium</taxon>
    </lineage>
</organism>
<evidence type="ECO:0000256" key="6">
    <source>
        <dbReference type="ARBA" id="ARBA00023203"/>
    </source>
</evidence>
<keyword evidence="12" id="KW-1185">Reference proteome</keyword>
<keyword evidence="5" id="KW-0067">ATP-binding</keyword>
<dbReference type="InterPro" id="IPR043129">
    <property type="entry name" value="ATPase_NBD"/>
</dbReference>
<dbReference type="GO" id="GO:0044396">
    <property type="term" value="P:actin cortical patch organization"/>
    <property type="evidence" value="ECO:0007669"/>
    <property type="project" value="UniProtKB-ARBA"/>
</dbReference>
<evidence type="ECO:0000256" key="10">
    <source>
        <dbReference type="SAM" id="MobiDB-lite"/>
    </source>
</evidence>
<keyword evidence="6" id="KW-0009">Actin-binding</keyword>
<evidence type="ECO:0000256" key="7">
    <source>
        <dbReference type="ARBA" id="ARBA00023212"/>
    </source>
</evidence>
<dbReference type="InterPro" id="IPR004000">
    <property type="entry name" value="Actin"/>
</dbReference>
<dbReference type="HOGENOM" id="CLU_027965_3_0_1"/>
<dbReference type="STRING" id="930990.A0A067MUQ4"/>
<dbReference type="PROSITE" id="PS01132">
    <property type="entry name" value="ACTINS_ACT_LIKE"/>
    <property type="match status" value="1"/>
</dbReference>
<evidence type="ECO:0000256" key="5">
    <source>
        <dbReference type="ARBA" id="ARBA00022840"/>
    </source>
</evidence>
<evidence type="ECO:0000313" key="11">
    <source>
        <dbReference type="EMBL" id="KDQ19309.1"/>
    </source>
</evidence>
<dbReference type="PANTHER" id="PTHR11937">
    <property type="entry name" value="ACTIN"/>
    <property type="match status" value="1"/>
</dbReference>
<dbReference type="Gene3D" id="3.90.640.10">
    <property type="entry name" value="Actin, Chain A, domain 4"/>
    <property type="match status" value="1"/>
</dbReference>
<dbReference type="InterPro" id="IPR020902">
    <property type="entry name" value="Actin/actin-like_CS"/>
</dbReference>
<dbReference type="CDD" id="cd10221">
    <property type="entry name" value="ASKHA_NBD_Arp3-like"/>
    <property type="match status" value="1"/>
</dbReference>
<dbReference type="GO" id="GO:0005524">
    <property type="term" value="F:ATP binding"/>
    <property type="evidence" value="ECO:0007669"/>
    <property type="project" value="UniProtKB-KW"/>
</dbReference>
<dbReference type="OrthoDB" id="421448at2759"/>
<gene>
    <name evidence="11" type="ORF">BOTBODRAFT_27895</name>
</gene>
<evidence type="ECO:0000313" key="12">
    <source>
        <dbReference type="Proteomes" id="UP000027195"/>
    </source>
</evidence>
<evidence type="ECO:0000256" key="3">
    <source>
        <dbReference type="ARBA" id="ARBA00022490"/>
    </source>
</evidence>
<reference evidence="12" key="1">
    <citation type="journal article" date="2014" name="Proc. Natl. Acad. Sci. U.S.A.">
        <title>Extensive sampling of basidiomycete genomes demonstrates inadequacy of the white-rot/brown-rot paradigm for wood decay fungi.</title>
        <authorList>
            <person name="Riley R."/>
            <person name="Salamov A.A."/>
            <person name="Brown D.W."/>
            <person name="Nagy L.G."/>
            <person name="Floudas D."/>
            <person name="Held B.W."/>
            <person name="Levasseur A."/>
            <person name="Lombard V."/>
            <person name="Morin E."/>
            <person name="Otillar R."/>
            <person name="Lindquist E.A."/>
            <person name="Sun H."/>
            <person name="LaButti K.M."/>
            <person name="Schmutz J."/>
            <person name="Jabbour D."/>
            <person name="Luo H."/>
            <person name="Baker S.E."/>
            <person name="Pisabarro A.G."/>
            <person name="Walton J.D."/>
            <person name="Blanchette R.A."/>
            <person name="Henrissat B."/>
            <person name="Martin F."/>
            <person name="Cullen D."/>
            <person name="Hibbett D.S."/>
            <person name="Grigoriev I.V."/>
        </authorList>
    </citation>
    <scope>NUCLEOTIDE SEQUENCE [LARGE SCALE GENOMIC DNA]</scope>
    <source>
        <strain evidence="12">FD-172 SS1</strain>
    </source>
</reference>
<dbReference type="FunFam" id="3.90.640.10:FF:000006">
    <property type="entry name" value="Actin-related protein 3 (ARP3)"/>
    <property type="match status" value="1"/>
</dbReference>
<feature type="region of interest" description="Disordered" evidence="10">
    <location>
        <begin position="39"/>
        <end position="62"/>
    </location>
</feature>
<keyword evidence="3" id="KW-0963">Cytoplasm</keyword>
<evidence type="ECO:0000256" key="8">
    <source>
        <dbReference type="ARBA" id="ARBA00023892"/>
    </source>
</evidence>
<dbReference type="AlphaFoldDB" id="A0A067MUQ4"/>
<keyword evidence="7" id="KW-0206">Cytoskeleton</keyword>
<comment type="subcellular location">
    <subcellularLocation>
        <location evidence="1">Cytoplasm</location>
        <location evidence="1">Cytoskeleton</location>
    </subcellularLocation>
</comment>
<name>A0A067MUQ4_BOTB1</name>
<dbReference type="SUPFAM" id="SSF53067">
    <property type="entry name" value="Actin-like ATPase domain"/>
    <property type="match status" value="2"/>
</dbReference>
<dbReference type="FunCoup" id="A0A067MUQ4">
    <property type="interactions" value="225"/>
</dbReference>
<dbReference type="GO" id="GO:0003779">
    <property type="term" value="F:actin binding"/>
    <property type="evidence" value="ECO:0007669"/>
    <property type="project" value="UniProtKB-KW"/>
</dbReference>
<accession>A0A067MUQ4</accession>
<comment type="similarity">
    <text evidence="2">Belongs to the actin family. ARP3 subfamily.</text>
</comment>
<dbReference type="SMART" id="SM00268">
    <property type="entry name" value="ACTIN"/>
    <property type="match status" value="1"/>
</dbReference>
<dbReference type="GO" id="GO:0034314">
    <property type="term" value="P:Arp2/3 complex-mediated actin nucleation"/>
    <property type="evidence" value="ECO:0007669"/>
    <property type="project" value="UniProtKB-ARBA"/>
</dbReference>